<evidence type="ECO:0000313" key="9">
    <source>
        <dbReference type="Proteomes" id="UP000320813"/>
    </source>
</evidence>
<keyword evidence="3" id="KW-1003">Cell membrane</keyword>
<dbReference type="InterPro" id="IPR027417">
    <property type="entry name" value="P-loop_NTPase"/>
</dbReference>
<evidence type="ECO:0000256" key="5">
    <source>
        <dbReference type="ARBA" id="ARBA00022989"/>
    </source>
</evidence>
<keyword evidence="5 7" id="KW-1133">Transmembrane helix</keyword>
<evidence type="ECO:0000256" key="3">
    <source>
        <dbReference type="ARBA" id="ARBA00022475"/>
    </source>
</evidence>
<evidence type="ECO:0000256" key="6">
    <source>
        <dbReference type="ARBA" id="ARBA00023136"/>
    </source>
</evidence>
<accession>A0A519BBA4</accession>
<keyword evidence="4 7" id="KW-0812">Transmembrane</keyword>
<evidence type="ECO:0008006" key="10">
    <source>
        <dbReference type="Google" id="ProtNLM"/>
    </source>
</evidence>
<evidence type="ECO:0000313" key="8">
    <source>
        <dbReference type="EMBL" id="RZD14494.1"/>
    </source>
</evidence>
<name>A0A519BBA4_9DELT</name>
<comment type="caution">
    <text evidence="8">The sequence shown here is derived from an EMBL/GenBank/DDBJ whole genome shotgun (WGS) entry which is preliminary data.</text>
</comment>
<dbReference type="PANTHER" id="PTHR37937:SF1">
    <property type="entry name" value="CONJUGATIVE TRANSFER: DNA TRANSPORT"/>
    <property type="match status" value="1"/>
</dbReference>
<dbReference type="Proteomes" id="UP000320813">
    <property type="component" value="Unassembled WGS sequence"/>
</dbReference>
<dbReference type="GO" id="GO:0005886">
    <property type="term" value="C:plasma membrane"/>
    <property type="evidence" value="ECO:0007669"/>
    <property type="project" value="UniProtKB-SubCell"/>
</dbReference>
<feature type="transmembrane region" description="Helical" evidence="7">
    <location>
        <begin position="53"/>
        <end position="74"/>
    </location>
</feature>
<evidence type="ECO:0000256" key="2">
    <source>
        <dbReference type="ARBA" id="ARBA00008806"/>
    </source>
</evidence>
<dbReference type="InterPro" id="IPR003688">
    <property type="entry name" value="TraG/VirD4"/>
</dbReference>
<sequence>MDMFFNKNKNPHPAATARFAAYGEIVSNFAYMPFSFKKRKGMLNSEASNNANLVNSNILLQAVSLILSIILTILLNKNTIINPVLIFTEYICIWIILSLFLIISKNKINKINISQKIDAKNLPNNFKNSLCNISCQTEIYKKNKPFDLGILSGNKKFPNLLIGLDRKKRFEHTLIVSPTGGGKTSRYIIPNIINDAKYANLSIFTIDIDSPYLYESVKKEWTESGKKIIHFDPYFPGRQSGALPKIHFNPLIDKQKKHLSNDKLYNLSSLLFYPDRAELNGGDVHAHRYYSKRSSDIFYGCLLYLKYKYEVKYFNLITAKSFFEKGIKFVEGEIIKFNGENNKKVKELFNNFLELPPFERAKIITDILNTLDFLNDENVTAYFKSNAGIDKDKTGSEDFFIDDFFENDTLFITSVPKERINSGGAKLMSFITNIFINGVYEDRRKRLRADINEISGSENKGEFRDIFMYLDEFPALSLNNFDVELANLRKTNTGVCLTAQDIAFIKSKYRDTSLITANIGTHIIMGHASHETCEYYSGMSGEKYVFHKELIKRDIKSLWYDALHETPVASGLYPLISADEIKNMDGDSVLIYTKYLNPFILNSPP</sequence>
<proteinExistence type="inferred from homology"/>
<reference evidence="8 9" key="1">
    <citation type="submission" date="2019-01" db="EMBL/GenBank/DDBJ databases">
        <title>Insights into ecological role of a new deltaproteobacterial order Candidatus Sinidesulfobacterales (Sva0485) by metagenomics and metatranscriptomics.</title>
        <authorList>
            <person name="Tan S."/>
            <person name="Liu J."/>
            <person name="Fang Y."/>
            <person name="Hedlund B.P."/>
            <person name="Lian Z.H."/>
            <person name="Huang L.Y."/>
            <person name="Li J.T."/>
            <person name="Huang L.N."/>
            <person name="Li W.J."/>
            <person name="Jiang H.C."/>
            <person name="Dong H.L."/>
            <person name="Shu W.S."/>
        </authorList>
    </citation>
    <scope>NUCLEOTIDE SEQUENCE [LARGE SCALE GENOMIC DNA]</scope>
    <source>
        <strain evidence="8">AP3</strain>
    </source>
</reference>
<dbReference type="Pfam" id="PF02534">
    <property type="entry name" value="T4SS-DNA_transf"/>
    <property type="match status" value="1"/>
</dbReference>
<comment type="similarity">
    <text evidence="2">Belongs to the VirD4/TraG family.</text>
</comment>
<dbReference type="AlphaFoldDB" id="A0A519BBA4"/>
<comment type="subcellular location">
    <subcellularLocation>
        <location evidence="1">Cell membrane</location>
        <topology evidence="1">Multi-pass membrane protein</topology>
    </subcellularLocation>
</comment>
<dbReference type="EMBL" id="SGBD01000002">
    <property type="protein sequence ID" value="RZD14494.1"/>
    <property type="molecule type" value="Genomic_DNA"/>
</dbReference>
<protein>
    <recommendedName>
        <fullName evidence="10">Type IV secretory system conjugative DNA transfer family protein</fullName>
    </recommendedName>
</protein>
<gene>
    <name evidence="8" type="ORF">EVJ47_04815</name>
</gene>
<organism evidence="8 9">
    <name type="scientific">Candidatus Acidulodesulfobacterium ferriphilum</name>
    <dbReference type="NCBI Taxonomy" id="2597223"/>
    <lineage>
        <taxon>Bacteria</taxon>
        <taxon>Deltaproteobacteria</taxon>
        <taxon>Candidatus Acidulodesulfobacterales</taxon>
        <taxon>Candidatus Acidulodesulfobacterium</taxon>
    </lineage>
</organism>
<dbReference type="PANTHER" id="PTHR37937">
    <property type="entry name" value="CONJUGATIVE TRANSFER: DNA TRANSPORT"/>
    <property type="match status" value="1"/>
</dbReference>
<feature type="transmembrane region" description="Helical" evidence="7">
    <location>
        <begin position="12"/>
        <end position="32"/>
    </location>
</feature>
<evidence type="ECO:0000256" key="4">
    <source>
        <dbReference type="ARBA" id="ARBA00022692"/>
    </source>
</evidence>
<dbReference type="SUPFAM" id="SSF52540">
    <property type="entry name" value="P-loop containing nucleoside triphosphate hydrolases"/>
    <property type="match status" value="1"/>
</dbReference>
<feature type="transmembrane region" description="Helical" evidence="7">
    <location>
        <begin position="80"/>
        <end position="103"/>
    </location>
</feature>
<dbReference type="InterPro" id="IPR051539">
    <property type="entry name" value="T4SS-coupling_protein"/>
</dbReference>
<evidence type="ECO:0000256" key="7">
    <source>
        <dbReference type="SAM" id="Phobius"/>
    </source>
</evidence>
<keyword evidence="6 7" id="KW-0472">Membrane</keyword>
<evidence type="ECO:0000256" key="1">
    <source>
        <dbReference type="ARBA" id="ARBA00004651"/>
    </source>
</evidence>
<dbReference type="Gene3D" id="3.40.50.300">
    <property type="entry name" value="P-loop containing nucleotide triphosphate hydrolases"/>
    <property type="match status" value="1"/>
</dbReference>